<dbReference type="InterPro" id="IPR051325">
    <property type="entry name" value="Nudix_hydrolase_domain"/>
</dbReference>
<name>A0A6J6GTV2_9ZZZZ</name>
<dbReference type="AlphaFoldDB" id="A0A6J6GTV2"/>
<evidence type="ECO:0000313" key="4">
    <source>
        <dbReference type="EMBL" id="CAB4604707.1"/>
    </source>
</evidence>
<dbReference type="InterPro" id="IPR013078">
    <property type="entry name" value="His_Pase_superF_clade-1"/>
</dbReference>
<dbReference type="PANTHER" id="PTHR21340">
    <property type="entry name" value="DIADENOSINE 5,5-P1,P4-TETRAPHOSPHATE PYROPHOSPHOHYDROLASE MUTT"/>
    <property type="match status" value="1"/>
</dbReference>
<evidence type="ECO:0000313" key="3">
    <source>
        <dbReference type="EMBL" id="CAB4536627.1"/>
    </source>
</evidence>
<organism evidence="4">
    <name type="scientific">freshwater metagenome</name>
    <dbReference type="NCBI Taxonomy" id="449393"/>
    <lineage>
        <taxon>unclassified sequences</taxon>
        <taxon>metagenomes</taxon>
        <taxon>ecological metagenomes</taxon>
    </lineage>
</organism>
<dbReference type="GO" id="GO:0004081">
    <property type="term" value="F:bis(5'-nucleosyl)-tetraphosphatase (asymmetrical) activity"/>
    <property type="evidence" value="ECO:0007669"/>
    <property type="project" value="TreeGrafter"/>
</dbReference>
<feature type="domain" description="Nudix hydrolase" evidence="2">
    <location>
        <begin position="1"/>
        <end position="132"/>
    </location>
</feature>
<dbReference type="InterPro" id="IPR000086">
    <property type="entry name" value="NUDIX_hydrolase_dom"/>
</dbReference>
<dbReference type="InterPro" id="IPR015797">
    <property type="entry name" value="NUDIX_hydrolase-like_dom_sf"/>
</dbReference>
<dbReference type="GO" id="GO:0006167">
    <property type="term" value="P:AMP biosynthetic process"/>
    <property type="evidence" value="ECO:0007669"/>
    <property type="project" value="TreeGrafter"/>
</dbReference>
<dbReference type="InterPro" id="IPR029033">
    <property type="entry name" value="His_PPase_superfam"/>
</dbReference>
<dbReference type="CDD" id="cd03673">
    <property type="entry name" value="NUDIX_Ap6A_hydrolase"/>
    <property type="match status" value="1"/>
</dbReference>
<dbReference type="SUPFAM" id="SSF53254">
    <property type="entry name" value="Phosphoglycerate mutase-like"/>
    <property type="match status" value="1"/>
</dbReference>
<keyword evidence="1" id="KW-0378">Hydrolase</keyword>
<dbReference type="GO" id="GO:0006754">
    <property type="term" value="P:ATP biosynthetic process"/>
    <property type="evidence" value="ECO:0007669"/>
    <property type="project" value="TreeGrafter"/>
</dbReference>
<dbReference type="PANTHER" id="PTHR21340:SF0">
    <property type="entry name" value="BIS(5'-NUCLEOSYL)-TETRAPHOSPHATASE [ASYMMETRICAL]"/>
    <property type="match status" value="1"/>
</dbReference>
<dbReference type="CDD" id="cd07067">
    <property type="entry name" value="HP_PGM_like"/>
    <property type="match status" value="1"/>
</dbReference>
<dbReference type="PRINTS" id="PR00502">
    <property type="entry name" value="NUDIXFAMILY"/>
</dbReference>
<dbReference type="PROSITE" id="PS51462">
    <property type="entry name" value="NUDIX"/>
    <property type="match status" value="1"/>
</dbReference>
<dbReference type="Gene3D" id="3.90.79.10">
    <property type="entry name" value="Nucleoside Triphosphate Pyrophosphohydrolase"/>
    <property type="match status" value="1"/>
</dbReference>
<dbReference type="EMBL" id="CAEZSN010000019">
    <property type="protein sequence ID" value="CAB4536627.1"/>
    <property type="molecule type" value="Genomic_DNA"/>
</dbReference>
<dbReference type="InterPro" id="IPR020476">
    <property type="entry name" value="Nudix_hydrolase"/>
</dbReference>
<dbReference type="EMBL" id="CAEZUR010000024">
    <property type="protein sequence ID" value="CAB4604707.1"/>
    <property type="molecule type" value="Genomic_DNA"/>
</dbReference>
<accession>A0A6J6GTV2</accession>
<evidence type="ECO:0000256" key="1">
    <source>
        <dbReference type="ARBA" id="ARBA00022801"/>
    </source>
</evidence>
<dbReference type="Pfam" id="PF00293">
    <property type="entry name" value="NUDIX"/>
    <property type="match status" value="1"/>
</dbReference>
<gene>
    <name evidence="3" type="ORF">UFOPK1433_00272</name>
    <name evidence="4" type="ORF">UFOPK1843_00423</name>
</gene>
<reference evidence="4" key="1">
    <citation type="submission" date="2020-05" db="EMBL/GenBank/DDBJ databases">
        <authorList>
            <person name="Chiriac C."/>
            <person name="Salcher M."/>
            <person name="Ghai R."/>
            <person name="Kavagutti S V."/>
        </authorList>
    </citation>
    <scope>NUCLEOTIDE SEQUENCE</scope>
</reference>
<dbReference type="SMART" id="SM00855">
    <property type="entry name" value="PGAM"/>
    <property type="match status" value="1"/>
</dbReference>
<proteinExistence type="predicted"/>
<dbReference type="InterPro" id="IPR020084">
    <property type="entry name" value="NUDIX_hydrolase_CS"/>
</dbReference>
<dbReference type="Pfam" id="PF00300">
    <property type="entry name" value="His_Phos_1"/>
    <property type="match status" value="1"/>
</dbReference>
<dbReference type="SUPFAM" id="SSF55811">
    <property type="entry name" value="Nudix"/>
    <property type="match status" value="1"/>
</dbReference>
<dbReference type="PROSITE" id="PS00893">
    <property type="entry name" value="NUDIX_BOX"/>
    <property type="match status" value="1"/>
</dbReference>
<sequence length="314" mass="35110">MAVHAAGAILWRIEDEQLKVAVIHRGRYDDWSWPKGKVDSGESLPETAVREIREETGLKVQLGIPLGIQRYRLENKSWKEVHYWACEVSEKALANSNFKPSEEVSAVHWFTAEEASAKLSYKHDHDQLKILLERFAAKQLQTKPVVILRHGKARSRATWKDGEASRPLLSDGNAQAEALPSLLKAFGAKTVFSSPWTRCLSTIAPYAQSTKVKVKVSPEFTETANEKKPEQTKTLLANLINLNKCLVICTHRPVMPNLISVLETRADKKHHAKLAQMASLKPGSFAVIHLSVNADPILREVVDVEIHSPVIGKK</sequence>
<dbReference type="Gene3D" id="3.40.50.1240">
    <property type="entry name" value="Phosphoglycerate mutase-like"/>
    <property type="match status" value="1"/>
</dbReference>
<protein>
    <submittedName>
        <fullName evidence="4">Unannotated protein</fullName>
    </submittedName>
</protein>
<evidence type="ECO:0000259" key="2">
    <source>
        <dbReference type="PROSITE" id="PS51462"/>
    </source>
</evidence>